<comment type="caution">
    <text evidence="1">The sequence shown here is derived from an EMBL/GenBank/DDBJ whole genome shotgun (WGS) entry which is preliminary data.</text>
</comment>
<keyword evidence="2" id="KW-1185">Reference proteome</keyword>
<proteinExistence type="predicted"/>
<reference evidence="1 2" key="1">
    <citation type="submission" date="2021-03" db="EMBL/GenBank/DDBJ databases">
        <authorList>
            <person name="King G.J."/>
            <person name="Bancroft I."/>
            <person name="Baten A."/>
            <person name="Bloomfield J."/>
            <person name="Borpatragohain P."/>
            <person name="He Z."/>
            <person name="Irish N."/>
            <person name="Irwin J."/>
            <person name="Liu K."/>
            <person name="Mauleon R.P."/>
            <person name="Moore J."/>
            <person name="Morris R."/>
            <person name="Ostergaard L."/>
            <person name="Wang B."/>
            <person name="Wells R."/>
        </authorList>
    </citation>
    <scope>NUCLEOTIDE SEQUENCE [LARGE SCALE GENOMIC DNA]</scope>
    <source>
        <strain evidence="1">R-o-18</strain>
        <tissue evidence="1">Leaf</tissue>
    </source>
</reference>
<protein>
    <submittedName>
        <fullName evidence="1">Uncharacterized protein</fullName>
    </submittedName>
</protein>
<evidence type="ECO:0000313" key="1">
    <source>
        <dbReference type="EMBL" id="KAG5388539.1"/>
    </source>
</evidence>
<dbReference type="EMBL" id="JADBGQ010000007">
    <property type="protein sequence ID" value="KAG5388539.1"/>
    <property type="molecule type" value="Genomic_DNA"/>
</dbReference>
<organism evidence="1 2">
    <name type="scientific">Brassica rapa subsp. trilocularis</name>
    <dbReference type="NCBI Taxonomy" id="1813537"/>
    <lineage>
        <taxon>Eukaryota</taxon>
        <taxon>Viridiplantae</taxon>
        <taxon>Streptophyta</taxon>
        <taxon>Embryophyta</taxon>
        <taxon>Tracheophyta</taxon>
        <taxon>Spermatophyta</taxon>
        <taxon>Magnoliopsida</taxon>
        <taxon>eudicotyledons</taxon>
        <taxon>Gunneridae</taxon>
        <taxon>Pentapetalae</taxon>
        <taxon>rosids</taxon>
        <taxon>malvids</taxon>
        <taxon>Brassicales</taxon>
        <taxon>Brassicaceae</taxon>
        <taxon>Brassiceae</taxon>
        <taxon>Brassica</taxon>
    </lineage>
</organism>
<evidence type="ECO:0000313" key="2">
    <source>
        <dbReference type="Proteomes" id="UP000823674"/>
    </source>
</evidence>
<name>A0ABQ7LPS5_BRACM</name>
<dbReference type="Proteomes" id="UP000823674">
    <property type="component" value="Chromosome A08"/>
</dbReference>
<accession>A0ABQ7LPS5</accession>
<gene>
    <name evidence="1" type="primary">A08g503530.1_BraROA</name>
    <name evidence="1" type="ORF">IGI04_030080</name>
</gene>
<sequence>MTKRPLINHKFAQIGDAQRPRHVAPTGRSGLQERLKRVALRGRSSSILCRQTIEKRATLECRSSKVALRGVSQRLHGVAPVSRSHALLVR</sequence>